<evidence type="ECO:0000313" key="7">
    <source>
        <dbReference type="Proteomes" id="UP000094565"/>
    </source>
</evidence>
<comment type="subcellular location">
    <subcellularLocation>
        <location evidence="2">Cytoplasm</location>
    </subcellularLocation>
    <subcellularLocation>
        <location evidence="1">Nucleus</location>
    </subcellularLocation>
</comment>
<dbReference type="OrthoDB" id="5380163at2759"/>
<dbReference type="Proteomes" id="UP000094565">
    <property type="component" value="Chromosome 4"/>
</dbReference>
<dbReference type="PROSITE" id="PS00036">
    <property type="entry name" value="BZIP_BASIC"/>
    <property type="match status" value="1"/>
</dbReference>
<feature type="domain" description="BZIP" evidence="5">
    <location>
        <begin position="36"/>
        <end position="99"/>
    </location>
</feature>
<proteinExistence type="predicted"/>
<dbReference type="SMART" id="SM00338">
    <property type="entry name" value="BRLZ"/>
    <property type="match status" value="1"/>
</dbReference>
<dbReference type="GO" id="GO:0090575">
    <property type="term" value="C:RNA polymerase II transcription regulator complex"/>
    <property type="evidence" value="ECO:0007669"/>
    <property type="project" value="TreeGrafter"/>
</dbReference>
<dbReference type="GO" id="GO:0001228">
    <property type="term" value="F:DNA-binding transcription activator activity, RNA polymerase II-specific"/>
    <property type="evidence" value="ECO:0007669"/>
    <property type="project" value="TreeGrafter"/>
</dbReference>
<dbReference type="Gene3D" id="1.20.5.170">
    <property type="match status" value="1"/>
</dbReference>
<reference evidence="6 7" key="1">
    <citation type="submission" date="2016-02" db="EMBL/GenBank/DDBJ databases">
        <title>Comparative genomic and transcriptomic foundation for Pichia pastoris.</title>
        <authorList>
            <person name="Love K.R."/>
            <person name="Shah K.A."/>
            <person name="Whittaker C.A."/>
            <person name="Wu J."/>
            <person name="Bartlett M.C."/>
            <person name="Ma D."/>
            <person name="Leeson R.L."/>
            <person name="Priest M."/>
            <person name="Young S.K."/>
            <person name="Love J.C."/>
        </authorList>
    </citation>
    <scope>NUCLEOTIDE SEQUENCE [LARGE SCALE GENOMIC DNA]</scope>
    <source>
        <strain evidence="6 7">ATCC 28485</strain>
    </source>
</reference>
<dbReference type="AlphaFoldDB" id="A0A1B2JHE4"/>
<keyword evidence="7" id="KW-1185">Reference proteome</keyword>
<feature type="compositionally biased region" description="Basic and acidic residues" evidence="4">
    <location>
        <begin position="52"/>
        <end position="75"/>
    </location>
</feature>
<dbReference type="FunFam" id="1.20.5.170:FF:000067">
    <property type="entry name" value="BZIP transcription factor"/>
    <property type="match status" value="1"/>
</dbReference>
<sequence length="461" mass="50842">MSDVVNKRAATASSQTNKRQELSSAMTKPGRKPVQTEPKDKRTAQNRAAQRAFRERKEKKMKELETKVEELEKQKSQLNTESEFLRSQVETLIHELSKYRGETDVLSLLPTSIPQDSKKMERTPSSNTTNSSSVGVTPSSSTLRSSSSSGVYEFPWKLSNSQNPSGSNSPLDFTKAGQLPSPTSLNQNPGLTAESVKSSSVSSESPNSNIEDFLNSRNGNLDNRFDESVDGFCSNLGQACGNKDIPIPKETSSIRNPDVIDSLSNFNSNSDIQTLFSPNSLQNDPLAEFDPTPVDQNLVFGLNGPETSLDGLFGDFTKYQADPLASLVTEESIFDPLRTTSNSMSNSKPNPITTTSLHNLEAKHKVPEADEDFNEDLDNSVVPNREGSLLKCSEIWERITTHPRYSEIDIDGLCMELKHKAKCSERGVVVDDADVDSLLQRAALKYPIKTEPDAVDFSMFQ</sequence>
<dbReference type="CDD" id="cd14688">
    <property type="entry name" value="bZIP_YAP"/>
    <property type="match status" value="1"/>
</dbReference>
<gene>
    <name evidence="6" type="primary">YAP1</name>
    <name evidence="6" type="ORF">ATY40_BA7504724</name>
</gene>
<name>A0A1B2JHE4_PICPA</name>
<dbReference type="PANTHER" id="PTHR40621:SF6">
    <property type="entry name" value="AP-1-LIKE TRANSCRIPTION FACTOR YAP1-RELATED"/>
    <property type="match status" value="1"/>
</dbReference>
<dbReference type="Pfam" id="PF00170">
    <property type="entry name" value="bZIP_1"/>
    <property type="match status" value="1"/>
</dbReference>
<accession>A0A1B2JHE4</accession>
<dbReference type="PANTHER" id="PTHR40621">
    <property type="entry name" value="TRANSCRIPTION FACTOR KAPC-RELATED"/>
    <property type="match status" value="1"/>
</dbReference>
<evidence type="ECO:0000259" key="5">
    <source>
        <dbReference type="PROSITE" id="PS50217"/>
    </source>
</evidence>
<feature type="compositionally biased region" description="Polar residues" evidence="4">
    <location>
        <begin position="180"/>
        <end position="190"/>
    </location>
</feature>
<organism evidence="6 7">
    <name type="scientific">Komagataella pastoris</name>
    <name type="common">Yeast</name>
    <name type="synonym">Pichia pastoris</name>
    <dbReference type="NCBI Taxonomy" id="4922"/>
    <lineage>
        <taxon>Eukaryota</taxon>
        <taxon>Fungi</taxon>
        <taxon>Dikarya</taxon>
        <taxon>Ascomycota</taxon>
        <taxon>Saccharomycotina</taxon>
        <taxon>Pichiomycetes</taxon>
        <taxon>Pichiales</taxon>
        <taxon>Pichiaceae</taxon>
        <taxon>Komagataella</taxon>
    </lineage>
</organism>
<keyword evidence="3" id="KW-0539">Nucleus</keyword>
<feature type="compositionally biased region" description="Low complexity" evidence="4">
    <location>
        <begin position="123"/>
        <end position="148"/>
    </location>
</feature>
<dbReference type="Gene3D" id="1.10.238.100">
    <property type="entry name" value="YAP1 redox domain. Chain B"/>
    <property type="match status" value="1"/>
</dbReference>
<evidence type="ECO:0000256" key="4">
    <source>
        <dbReference type="SAM" id="MobiDB-lite"/>
    </source>
</evidence>
<dbReference type="Pfam" id="PF08601">
    <property type="entry name" value="PAP1"/>
    <property type="match status" value="1"/>
</dbReference>
<dbReference type="InterPro" id="IPR046347">
    <property type="entry name" value="bZIP_sf"/>
</dbReference>
<dbReference type="SUPFAM" id="SSF111430">
    <property type="entry name" value="YAP1 redox domain"/>
    <property type="match status" value="1"/>
</dbReference>
<dbReference type="InterPro" id="IPR004827">
    <property type="entry name" value="bZIP"/>
</dbReference>
<dbReference type="InterPro" id="IPR013910">
    <property type="entry name" value="TF_PAP1"/>
</dbReference>
<dbReference type="SUPFAM" id="SSF57959">
    <property type="entry name" value="Leucine zipper domain"/>
    <property type="match status" value="1"/>
</dbReference>
<dbReference type="InterPro" id="IPR023167">
    <property type="entry name" value="Yap1_redox_dom_sf"/>
</dbReference>
<feature type="compositionally biased region" description="Polar residues" evidence="4">
    <location>
        <begin position="11"/>
        <end position="26"/>
    </location>
</feature>
<dbReference type="GO" id="GO:0000976">
    <property type="term" value="F:transcription cis-regulatory region binding"/>
    <property type="evidence" value="ECO:0007669"/>
    <property type="project" value="InterPro"/>
</dbReference>
<dbReference type="InterPro" id="IPR050936">
    <property type="entry name" value="AP-1-like"/>
</dbReference>
<feature type="compositionally biased region" description="Low complexity" evidence="4">
    <location>
        <begin position="194"/>
        <end position="209"/>
    </location>
</feature>
<dbReference type="EMBL" id="CP014587">
    <property type="protein sequence ID" value="ANZ77456.1"/>
    <property type="molecule type" value="Genomic_DNA"/>
</dbReference>
<feature type="region of interest" description="Disordered" evidence="4">
    <location>
        <begin position="160"/>
        <end position="215"/>
    </location>
</feature>
<dbReference type="GO" id="GO:0034599">
    <property type="term" value="P:cellular response to oxidative stress"/>
    <property type="evidence" value="ECO:0007669"/>
    <property type="project" value="UniProtKB-ARBA"/>
</dbReference>
<dbReference type="PROSITE" id="PS50217">
    <property type="entry name" value="BZIP"/>
    <property type="match status" value="1"/>
</dbReference>
<evidence type="ECO:0000256" key="2">
    <source>
        <dbReference type="ARBA" id="ARBA00004496"/>
    </source>
</evidence>
<evidence type="ECO:0000313" key="6">
    <source>
        <dbReference type="EMBL" id="ANZ77456.1"/>
    </source>
</evidence>
<feature type="region of interest" description="Disordered" evidence="4">
    <location>
        <begin position="99"/>
        <end position="148"/>
    </location>
</feature>
<feature type="compositionally biased region" description="Low complexity" evidence="4">
    <location>
        <begin position="160"/>
        <end position="170"/>
    </location>
</feature>
<evidence type="ECO:0000256" key="1">
    <source>
        <dbReference type="ARBA" id="ARBA00004123"/>
    </source>
</evidence>
<evidence type="ECO:0000256" key="3">
    <source>
        <dbReference type="ARBA" id="ARBA00023242"/>
    </source>
</evidence>
<dbReference type="GO" id="GO:0005737">
    <property type="term" value="C:cytoplasm"/>
    <property type="evidence" value="ECO:0007669"/>
    <property type="project" value="UniProtKB-SubCell"/>
</dbReference>
<protein>
    <submittedName>
        <fullName evidence="6">BA75_04724T0</fullName>
    </submittedName>
</protein>
<feature type="region of interest" description="Disordered" evidence="4">
    <location>
        <begin position="1"/>
        <end position="84"/>
    </location>
</feature>